<keyword evidence="3" id="KW-1185">Reference proteome</keyword>
<evidence type="ECO:0000313" key="2">
    <source>
        <dbReference type="EMBL" id="GAA5180810.1"/>
    </source>
</evidence>
<gene>
    <name evidence="2" type="ORF">GCM10023322_13960</name>
</gene>
<comment type="caution">
    <text evidence="2">The sequence shown here is derived from an EMBL/GenBank/DDBJ whole genome shotgun (WGS) entry which is preliminary data.</text>
</comment>
<dbReference type="EMBL" id="BAABJQ010000003">
    <property type="protein sequence ID" value="GAA5180810.1"/>
    <property type="molecule type" value="Genomic_DNA"/>
</dbReference>
<organism evidence="2 3">
    <name type="scientific">Rugosimonospora acidiphila</name>
    <dbReference type="NCBI Taxonomy" id="556531"/>
    <lineage>
        <taxon>Bacteria</taxon>
        <taxon>Bacillati</taxon>
        <taxon>Actinomycetota</taxon>
        <taxon>Actinomycetes</taxon>
        <taxon>Micromonosporales</taxon>
        <taxon>Micromonosporaceae</taxon>
        <taxon>Rugosimonospora</taxon>
    </lineage>
</organism>
<sequence>MPNETSSITIALVLLMWALGVLAFLGTLIWSRAHPGELRRWAHRHSGQVEPAVARRAATARVPVGGRGRGA</sequence>
<keyword evidence="1" id="KW-1133">Transmembrane helix</keyword>
<reference evidence="3" key="1">
    <citation type="journal article" date="2019" name="Int. J. Syst. Evol. Microbiol.">
        <title>The Global Catalogue of Microorganisms (GCM) 10K type strain sequencing project: providing services to taxonomists for standard genome sequencing and annotation.</title>
        <authorList>
            <consortium name="The Broad Institute Genomics Platform"/>
            <consortium name="The Broad Institute Genome Sequencing Center for Infectious Disease"/>
            <person name="Wu L."/>
            <person name="Ma J."/>
        </authorList>
    </citation>
    <scope>NUCLEOTIDE SEQUENCE [LARGE SCALE GENOMIC DNA]</scope>
    <source>
        <strain evidence="3">JCM 18304</strain>
    </source>
</reference>
<dbReference type="RefSeq" id="WP_345627177.1">
    <property type="nucleotide sequence ID" value="NZ_BAABJQ010000003.1"/>
</dbReference>
<evidence type="ECO:0000313" key="3">
    <source>
        <dbReference type="Proteomes" id="UP001501570"/>
    </source>
</evidence>
<protein>
    <submittedName>
        <fullName evidence="2">Uncharacterized protein</fullName>
    </submittedName>
</protein>
<keyword evidence="1" id="KW-0472">Membrane</keyword>
<dbReference type="Proteomes" id="UP001501570">
    <property type="component" value="Unassembled WGS sequence"/>
</dbReference>
<evidence type="ECO:0000256" key="1">
    <source>
        <dbReference type="SAM" id="Phobius"/>
    </source>
</evidence>
<keyword evidence="1" id="KW-0812">Transmembrane</keyword>
<name>A0ABP9RP26_9ACTN</name>
<proteinExistence type="predicted"/>
<feature type="transmembrane region" description="Helical" evidence="1">
    <location>
        <begin position="6"/>
        <end position="30"/>
    </location>
</feature>
<accession>A0ABP9RP26</accession>